<evidence type="ECO:0000313" key="7">
    <source>
        <dbReference type="Proteomes" id="UP000645257"/>
    </source>
</evidence>
<accession>A0A918U7H7</accession>
<dbReference type="Gene3D" id="1.10.1660.10">
    <property type="match status" value="1"/>
</dbReference>
<sequence>MLIGELAKETGCDTETIRFYEKEGLIDAPGRSASGYRRYRPEHAGQLNFVLHCRSLGISLAEIRTLSAFRRDPTLACEDINNLIDGHIAQVHQQIETLKRLEHQLQALRQRCAEASDAGHCGILQTLVQAAQGEGCVCHQEAERHP</sequence>
<feature type="coiled-coil region" evidence="4">
    <location>
        <begin position="91"/>
        <end position="118"/>
    </location>
</feature>
<evidence type="ECO:0000256" key="2">
    <source>
        <dbReference type="ARBA" id="ARBA00023125"/>
    </source>
</evidence>
<dbReference type="Pfam" id="PF09278">
    <property type="entry name" value="MerR-DNA-bind"/>
    <property type="match status" value="1"/>
</dbReference>
<dbReference type="InterPro" id="IPR011791">
    <property type="entry name" value="CadR-PbrR"/>
</dbReference>
<reference evidence="6" key="1">
    <citation type="journal article" date="2014" name="Int. J. Syst. Evol. Microbiol.">
        <title>Complete genome sequence of Corynebacterium casei LMG S-19264T (=DSM 44701T), isolated from a smear-ripened cheese.</title>
        <authorList>
            <consortium name="US DOE Joint Genome Institute (JGI-PGF)"/>
            <person name="Walter F."/>
            <person name="Albersmeier A."/>
            <person name="Kalinowski J."/>
            <person name="Ruckert C."/>
        </authorList>
    </citation>
    <scope>NUCLEOTIDE SEQUENCE</scope>
    <source>
        <strain evidence="6">KCTC 32182</strain>
    </source>
</reference>
<dbReference type="InterPro" id="IPR047057">
    <property type="entry name" value="MerR_fam"/>
</dbReference>
<dbReference type="SMART" id="SM00422">
    <property type="entry name" value="HTH_MERR"/>
    <property type="match status" value="1"/>
</dbReference>
<dbReference type="InterPro" id="IPR009061">
    <property type="entry name" value="DNA-bd_dom_put_sf"/>
</dbReference>
<dbReference type="SUPFAM" id="SSF46955">
    <property type="entry name" value="Putative DNA-binding domain"/>
    <property type="match status" value="1"/>
</dbReference>
<evidence type="ECO:0000313" key="6">
    <source>
        <dbReference type="EMBL" id="GGY03223.1"/>
    </source>
</evidence>
<keyword evidence="4" id="KW-0175">Coiled coil</keyword>
<dbReference type="GO" id="GO:0046872">
    <property type="term" value="F:metal ion binding"/>
    <property type="evidence" value="ECO:0007669"/>
    <property type="project" value="InterPro"/>
</dbReference>
<dbReference type="Pfam" id="PF00376">
    <property type="entry name" value="MerR"/>
    <property type="match status" value="1"/>
</dbReference>
<name>A0A918U7H7_9NEIS</name>
<proteinExistence type="predicted"/>
<protein>
    <submittedName>
        <fullName evidence="6">Transcriptional regulator</fullName>
    </submittedName>
</protein>
<dbReference type="PANTHER" id="PTHR30204">
    <property type="entry name" value="REDOX-CYCLING DRUG-SENSING TRANSCRIPTIONAL ACTIVATOR SOXR"/>
    <property type="match status" value="1"/>
</dbReference>
<evidence type="ECO:0000259" key="5">
    <source>
        <dbReference type="PROSITE" id="PS50937"/>
    </source>
</evidence>
<reference evidence="6" key="2">
    <citation type="submission" date="2020-09" db="EMBL/GenBank/DDBJ databases">
        <authorList>
            <person name="Sun Q."/>
            <person name="Kim S."/>
        </authorList>
    </citation>
    <scope>NUCLEOTIDE SEQUENCE</scope>
    <source>
        <strain evidence="6">KCTC 32182</strain>
    </source>
</reference>
<keyword evidence="2" id="KW-0238">DNA-binding</keyword>
<dbReference type="InterPro" id="IPR000551">
    <property type="entry name" value="MerR-type_HTH_dom"/>
</dbReference>
<dbReference type="Proteomes" id="UP000645257">
    <property type="component" value="Unassembled WGS sequence"/>
</dbReference>
<keyword evidence="3" id="KW-0804">Transcription</keyword>
<dbReference type="InterPro" id="IPR015358">
    <property type="entry name" value="Tscrpt_reg_MerR_DNA-bd"/>
</dbReference>
<dbReference type="GO" id="GO:0045893">
    <property type="term" value="P:positive regulation of DNA-templated transcription"/>
    <property type="evidence" value="ECO:0007669"/>
    <property type="project" value="InterPro"/>
</dbReference>
<evidence type="ECO:0000256" key="4">
    <source>
        <dbReference type="SAM" id="Coils"/>
    </source>
</evidence>
<dbReference type="PANTHER" id="PTHR30204:SF92">
    <property type="entry name" value="HTH-TYPE TRANSCRIPTIONAL REGULATOR ZNTR"/>
    <property type="match status" value="1"/>
</dbReference>
<dbReference type="GO" id="GO:0003677">
    <property type="term" value="F:DNA binding"/>
    <property type="evidence" value="ECO:0007669"/>
    <property type="project" value="UniProtKB-KW"/>
</dbReference>
<dbReference type="AlphaFoldDB" id="A0A918U7H7"/>
<dbReference type="NCBIfam" id="TIGR02047">
    <property type="entry name" value="CadR-PbrR"/>
    <property type="match status" value="1"/>
</dbReference>
<dbReference type="RefSeq" id="WP_189530187.1">
    <property type="nucleotide sequence ID" value="NZ_BMYX01000001.1"/>
</dbReference>
<dbReference type="PROSITE" id="PS50937">
    <property type="entry name" value="HTH_MERR_2"/>
    <property type="match status" value="1"/>
</dbReference>
<comment type="caution">
    <text evidence="6">The sequence shown here is derived from an EMBL/GenBank/DDBJ whole genome shotgun (WGS) entry which is preliminary data.</text>
</comment>
<organism evidence="6 7">
    <name type="scientific">Paludibacterium paludis</name>
    <dbReference type="NCBI Taxonomy" id="1225769"/>
    <lineage>
        <taxon>Bacteria</taxon>
        <taxon>Pseudomonadati</taxon>
        <taxon>Pseudomonadota</taxon>
        <taxon>Betaproteobacteria</taxon>
        <taxon>Neisseriales</taxon>
        <taxon>Chromobacteriaceae</taxon>
        <taxon>Paludibacterium</taxon>
    </lineage>
</organism>
<gene>
    <name evidence="6" type="ORF">GCM10011289_01890</name>
</gene>
<keyword evidence="7" id="KW-1185">Reference proteome</keyword>
<dbReference type="CDD" id="cd04784">
    <property type="entry name" value="HTH_CadR-PbrR"/>
    <property type="match status" value="1"/>
</dbReference>
<dbReference type="GO" id="GO:0003700">
    <property type="term" value="F:DNA-binding transcription factor activity"/>
    <property type="evidence" value="ECO:0007669"/>
    <property type="project" value="InterPro"/>
</dbReference>
<feature type="domain" description="HTH merR-type" evidence="5">
    <location>
        <begin position="1"/>
        <end position="69"/>
    </location>
</feature>
<keyword evidence="1" id="KW-0805">Transcription regulation</keyword>
<evidence type="ECO:0000256" key="3">
    <source>
        <dbReference type="ARBA" id="ARBA00023163"/>
    </source>
</evidence>
<dbReference type="PRINTS" id="PR00040">
    <property type="entry name" value="HTHMERR"/>
</dbReference>
<dbReference type="EMBL" id="BMYX01000001">
    <property type="protein sequence ID" value="GGY03223.1"/>
    <property type="molecule type" value="Genomic_DNA"/>
</dbReference>
<evidence type="ECO:0000256" key="1">
    <source>
        <dbReference type="ARBA" id="ARBA00023015"/>
    </source>
</evidence>